<feature type="region of interest" description="Disordered" evidence="11">
    <location>
        <begin position="756"/>
        <end position="844"/>
    </location>
</feature>
<name>A0A2J7ZQW5_9CHLO</name>
<keyword evidence="3" id="KW-0436">Ligase</keyword>
<gene>
    <name evidence="12" type="ORF">TSOC_011338</name>
</gene>
<keyword evidence="8" id="KW-0472">Membrane</keyword>
<keyword evidence="6" id="KW-0067">ATP-binding</keyword>
<feature type="region of interest" description="Disordered" evidence="11">
    <location>
        <begin position="700"/>
        <end position="728"/>
    </location>
</feature>
<evidence type="ECO:0000313" key="12">
    <source>
        <dbReference type="EMBL" id="PNH02661.1"/>
    </source>
</evidence>
<dbReference type="GO" id="GO:0036064">
    <property type="term" value="C:ciliary basal body"/>
    <property type="evidence" value="ECO:0007669"/>
    <property type="project" value="TreeGrafter"/>
</dbReference>
<protein>
    <recommendedName>
        <fullName evidence="9">Tubulin--tyrosine ligase-like protein 5</fullName>
    </recommendedName>
</protein>
<dbReference type="GO" id="GO:0016020">
    <property type="term" value="C:membrane"/>
    <property type="evidence" value="ECO:0007669"/>
    <property type="project" value="UniProtKB-SubCell"/>
</dbReference>
<feature type="compositionally biased region" description="Low complexity" evidence="11">
    <location>
        <begin position="1217"/>
        <end position="1249"/>
    </location>
</feature>
<feature type="region of interest" description="Disordered" evidence="11">
    <location>
        <begin position="1162"/>
        <end position="1184"/>
    </location>
</feature>
<feature type="compositionally biased region" description="Basic and acidic residues" evidence="11">
    <location>
        <begin position="772"/>
        <end position="788"/>
    </location>
</feature>
<comment type="catalytic activity">
    <reaction evidence="10">
        <text>L-glutamyl-[protein] + L-glutamate + ATP = gamma-L-glutamyl-L-glutamyl-[protein] + ADP + phosphate + H(+)</text>
        <dbReference type="Rhea" id="RHEA:60144"/>
        <dbReference type="Rhea" id="RHEA-COMP:10208"/>
        <dbReference type="Rhea" id="RHEA-COMP:15517"/>
        <dbReference type="ChEBI" id="CHEBI:15378"/>
        <dbReference type="ChEBI" id="CHEBI:29973"/>
        <dbReference type="ChEBI" id="CHEBI:29985"/>
        <dbReference type="ChEBI" id="CHEBI:30616"/>
        <dbReference type="ChEBI" id="CHEBI:43474"/>
        <dbReference type="ChEBI" id="CHEBI:143622"/>
        <dbReference type="ChEBI" id="CHEBI:456216"/>
    </reaction>
    <physiologicalReaction direction="left-to-right" evidence="10">
        <dbReference type="Rhea" id="RHEA:60145"/>
    </physiologicalReaction>
</comment>
<feature type="compositionally biased region" description="Basic and acidic residues" evidence="11">
    <location>
        <begin position="1548"/>
        <end position="1562"/>
    </location>
</feature>
<dbReference type="GO" id="GO:0005524">
    <property type="term" value="F:ATP binding"/>
    <property type="evidence" value="ECO:0007669"/>
    <property type="project" value="UniProtKB-KW"/>
</dbReference>
<sequence>MAVALLGQAGVASLESWPGRVGGAGGGLLAARQRRPAPPPVHAGSVDPRAAAAIAEPLPLPLPRPPAPPVATAAAAPTVPYQLSASTRELLARRRAAQAASAQGAVAAAELPRPGGQAEQEASAQSCGTFFRFWHDEKRFKGSGSDSLVQAALLAAGGRRTGGHAKEDPSHGPLGWQRLGAWDVLWSPSSTALQVSFTMSAASLPWILKPLIGLLSDCVPLCGYRRKSYLVAAGLTGKGLQLVRQSEALAAVFRRQAQALEYCKERARKAAAVAAEGAKGGAGPTAGGRVGQRRPDPNEPRPFVVAQRYVPDPLLINGRKFGLRLWVVALGPDPLRAYLHRNGLVLFATEPYDHAEAGGGGAGSGMYGSMYGTGHVTNYAQNVDGEVWGLRQLREHLGAERYRLLYRRILASAALTLAAALPARLRGMTKRAMILAVRCTIDDPEETAAQQQLQRQAMEAQQEAAEGGAAVGAPQQDAAHAGGGGDGSGGFTAPVDAAAAAAAAFGSCFAGAAAGLGSGPAAAARAGVGQAPSPGVQGSGRAPTPAPAESHRHQVRRLPPTYHQQLQQQHQQWQQQQQQQQLPCADRGVDGSGAWGSMLTAQNSSGAAAGVGGATSMEGSEEDELQMLWDQHGLEGGGASAAGAATGPAAGEVAALGLGAAPDWGRRPEQCRALLPDSLLQQQWNQDAQQLQVLQHLPPPLTEDMTDAAASTDGAAAAAPRGPRPSTPVLLATSARLLQESQRLCAWPAEGTYPAAEAAQEHGSGGPRPRAGGRENHKREQMEQRDGAEGGQHAWAGPEPEHHPASGATAVSGGGAGVSAGSRASRRKSGGCYSHPQPYPRPHVRPAMGVAEVLGASAADDDGSGGGSAKRGRTALPEAALRLAARTPAEVAELVAGMGAGAAAGGGAAWPLPYTTPDAYRGLENGGAWVPAPLLLMRQPPPQQQPAPHSEAAALSAVLQRQAPASASAAAGGGGGGGSYTAGDVLRSLESLARSRAQSQAPPQAHFEQQQQQQQNRQQEEQQQLMLQQLRAAEGEAPAGPVGWDSPAAPRPALGAVRAGGLGGPWAVPPSYTGPQGESGFSLTSAAPTAVAHSWGQVLHHQQLQQQQAAYQQQQQQQTILQQQQQQQGSLPPSAFALSPGAELGGDTWRLLNRMLDGAGGDGGGEGGLGQGGDGGATGGSAPLGTAGSGDAACWASEAYPTAPQAPGHWAPPPTPQQQQQRQQQPLHVEQLQQQQQQLQAQQGLQGPQRAASLQGPWPPCGLTAQQAAGHAHSLGLGPGPAAGPLQLTGRASAPLPAGDGICAAPELGPQGPFSAASLRNDGGSWSALPSPPAPPQTGALAAAAPPEAWMAAPPAPTPFARDAVWGGQGGGPAGADVSYGSASPPYAQPYGPQYSMPYGWQGPPPPSCGPFGGGGGGVTTAPSAPAAATALASGAGAAAAVLPLPFLSAISSDLPPPPSGAGGTSALAAASLADLLDSWMAAAVAEPGGGGGAERPRGQQEVARVAVGGGGGGSEVWGGARVKSEAGGGGLAAGAVVWRDVAMDEGGAREGERGATAKAEAEAEEAEEEEAGELGLGPDAGMQELESMGGEAEEAWAAAAAAAASTVPEAAGEAGGPVGAPGAPWQALAGRAAAVAPSPTVGNGSAARPAVARTGSSPAAAAAVLAAGRDVWEESPFSYWQPGGGGPVAARPAPLQLPVLGSLSDLLMAEGEAEEAAAGAAAGARM</sequence>
<evidence type="ECO:0000313" key="13">
    <source>
        <dbReference type="Proteomes" id="UP000236333"/>
    </source>
</evidence>
<dbReference type="Pfam" id="PF03092">
    <property type="entry name" value="BT1"/>
    <property type="match status" value="1"/>
</dbReference>
<comment type="caution">
    <text evidence="12">The sequence shown here is derived from an EMBL/GenBank/DDBJ whole genome shotgun (WGS) entry which is preliminary data.</text>
</comment>
<feature type="compositionally biased region" description="Low complexity" evidence="11">
    <location>
        <begin position="707"/>
        <end position="721"/>
    </location>
</feature>
<reference evidence="12 13" key="1">
    <citation type="journal article" date="2017" name="Mol. Biol. Evol.">
        <title>The 4-celled Tetrabaena socialis nuclear genome reveals the essential components for genetic control of cell number at the origin of multicellularity in the volvocine lineage.</title>
        <authorList>
            <person name="Featherston J."/>
            <person name="Arakaki Y."/>
            <person name="Hanschen E.R."/>
            <person name="Ferris P.J."/>
            <person name="Michod R.E."/>
            <person name="Olson B.J.S.C."/>
            <person name="Nozaki H."/>
            <person name="Durand P.M."/>
        </authorList>
    </citation>
    <scope>NUCLEOTIDE SEQUENCE [LARGE SCALE GENOMIC DNA]</scope>
    <source>
        <strain evidence="12 13">NIES-571</strain>
    </source>
</reference>
<keyword evidence="5" id="KW-0547">Nucleotide-binding</keyword>
<organism evidence="12 13">
    <name type="scientific">Tetrabaena socialis</name>
    <dbReference type="NCBI Taxonomy" id="47790"/>
    <lineage>
        <taxon>Eukaryota</taxon>
        <taxon>Viridiplantae</taxon>
        <taxon>Chlorophyta</taxon>
        <taxon>core chlorophytes</taxon>
        <taxon>Chlorophyceae</taxon>
        <taxon>CS clade</taxon>
        <taxon>Chlamydomonadales</taxon>
        <taxon>Tetrabaenaceae</taxon>
        <taxon>Tetrabaena</taxon>
    </lineage>
</organism>
<dbReference type="OrthoDB" id="754047at2759"/>
<feature type="region of interest" description="Disordered" evidence="11">
    <location>
        <begin position="1124"/>
        <end position="1143"/>
    </location>
</feature>
<feature type="region of interest" description="Disordered" evidence="11">
    <location>
        <begin position="278"/>
        <end position="302"/>
    </location>
</feature>
<dbReference type="PANTHER" id="PTHR12241">
    <property type="entry name" value="TUBULIN POLYGLUTAMYLASE"/>
    <property type="match status" value="1"/>
</dbReference>
<keyword evidence="13" id="KW-1185">Reference proteome</keyword>
<feature type="region of interest" description="Disordered" evidence="11">
    <location>
        <begin position="519"/>
        <end position="599"/>
    </location>
</feature>
<feature type="region of interest" description="Disordered" evidence="11">
    <location>
        <begin position="448"/>
        <end position="486"/>
    </location>
</feature>
<dbReference type="Pfam" id="PF03133">
    <property type="entry name" value="TTL"/>
    <property type="match status" value="1"/>
</dbReference>
<dbReference type="InterPro" id="IPR004344">
    <property type="entry name" value="TTL/TTLL_fam"/>
</dbReference>
<dbReference type="Gene3D" id="3.30.470.20">
    <property type="entry name" value="ATP-grasp fold, B domain"/>
    <property type="match status" value="1"/>
</dbReference>
<evidence type="ECO:0000256" key="5">
    <source>
        <dbReference type="ARBA" id="ARBA00022741"/>
    </source>
</evidence>
<feature type="compositionally biased region" description="Low complexity" evidence="11">
    <location>
        <begin position="519"/>
        <end position="533"/>
    </location>
</feature>
<evidence type="ECO:0000256" key="2">
    <source>
        <dbReference type="ARBA" id="ARBA00022448"/>
    </source>
</evidence>
<feature type="region of interest" description="Disordered" evidence="11">
    <location>
        <begin position="1202"/>
        <end position="1345"/>
    </location>
</feature>
<evidence type="ECO:0000256" key="7">
    <source>
        <dbReference type="ARBA" id="ARBA00022989"/>
    </source>
</evidence>
<feature type="compositionally biased region" description="Low complexity" evidence="11">
    <location>
        <begin position="448"/>
        <end position="480"/>
    </location>
</feature>
<feature type="compositionally biased region" description="Gly residues" evidence="11">
    <location>
        <begin position="278"/>
        <end position="290"/>
    </location>
</feature>
<feature type="compositionally biased region" description="Low complexity" evidence="11">
    <location>
        <begin position="563"/>
        <end position="582"/>
    </location>
</feature>
<dbReference type="PANTHER" id="PTHR12241:SF145">
    <property type="entry name" value="TUBULIN POLYGLUTAMYLASE TTLL5"/>
    <property type="match status" value="1"/>
</dbReference>
<evidence type="ECO:0000256" key="3">
    <source>
        <dbReference type="ARBA" id="ARBA00022598"/>
    </source>
</evidence>
<comment type="subcellular location">
    <subcellularLocation>
        <location evidence="1">Membrane</location>
        <topology evidence="1">Multi-pass membrane protein</topology>
    </subcellularLocation>
</comment>
<feature type="region of interest" description="Disordered" evidence="11">
    <location>
        <begin position="993"/>
        <end position="1053"/>
    </location>
</feature>
<evidence type="ECO:0000256" key="8">
    <source>
        <dbReference type="ARBA" id="ARBA00023136"/>
    </source>
</evidence>
<keyword evidence="7" id="KW-1133">Transmembrane helix</keyword>
<feature type="compositionally biased region" description="Acidic residues" evidence="11">
    <location>
        <begin position="1563"/>
        <end position="1573"/>
    </location>
</feature>
<keyword evidence="4" id="KW-0812">Transmembrane</keyword>
<dbReference type="InterPro" id="IPR039309">
    <property type="entry name" value="BT1"/>
</dbReference>
<feature type="region of interest" description="Disordered" evidence="11">
    <location>
        <begin position="1548"/>
        <end position="1598"/>
    </location>
</feature>
<dbReference type="GO" id="GO:0015631">
    <property type="term" value="F:tubulin binding"/>
    <property type="evidence" value="ECO:0007669"/>
    <property type="project" value="TreeGrafter"/>
</dbReference>
<evidence type="ECO:0000256" key="1">
    <source>
        <dbReference type="ARBA" id="ARBA00004141"/>
    </source>
</evidence>
<dbReference type="GO" id="GO:0000226">
    <property type="term" value="P:microtubule cytoskeleton organization"/>
    <property type="evidence" value="ECO:0007669"/>
    <property type="project" value="TreeGrafter"/>
</dbReference>
<proteinExistence type="predicted"/>
<accession>A0A2J7ZQW5</accession>
<feature type="compositionally biased region" description="Gly residues" evidence="11">
    <location>
        <begin position="1162"/>
        <end position="1179"/>
    </location>
</feature>
<dbReference type="Proteomes" id="UP000236333">
    <property type="component" value="Unassembled WGS sequence"/>
</dbReference>
<evidence type="ECO:0000256" key="11">
    <source>
        <dbReference type="SAM" id="MobiDB-lite"/>
    </source>
</evidence>
<evidence type="ECO:0000256" key="9">
    <source>
        <dbReference type="ARBA" id="ARBA00041448"/>
    </source>
</evidence>
<dbReference type="EMBL" id="PGGS01000614">
    <property type="protein sequence ID" value="PNH02661.1"/>
    <property type="molecule type" value="Genomic_DNA"/>
</dbReference>
<keyword evidence="2" id="KW-0813">Transport</keyword>
<evidence type="ECO:0000256" key="4">
    <source>
        <dbReference type="ARBA" id="ARBA00022692"/>
    </source>
</evidence>
<evidence type="ECO:0000256" key="6">
    <source>
        <dbReference type="ARBA" id="ARBA00022840"/>
    </source>
</evidence>
<evidence type="ECO:0000256" key="10">
    <source>
        <dbReference type="ARBA" id="ARBA00049274"/>
    </source>
</evidence>
<dbReference type="GO" id="GO:0070740">
    <property type="term" value="F:tubulin-glutamic acid ligase activity"/>
    <property type="evidence" value="ECO:0007669"/>
    <property type="project" value="TreeGrafter"/>
</dbReference>
<feature type="compositionally biased region" description="Low complexity" evidence="11">
    <location>
        <begin position="1008"/>
        <end position="1053"/>
    </location>
</feature>